<reference evidence="7" key="1">
    <citation type="submission" date="2018-05" db="EMBL/GenBank/DDBJ databases">
        <title>Zavarzinia sp. HR-AS.</title>
        <authorList>
            <person name="Lee Y."/>
            <person name="Jeon C.O."/>
        </authorList>
    </citation>
    <scope>NUCLEOTIDE SEQUENCE [LARGE SCALE GENOMIC DNA]</scope>
    <source>
        <strain evidence="7">DSM 1231</strain>
    </source>
</reference>
<gene>
    <name evidence="6" type="ORF">DKG75_09330</name>
</gene>
<dbReference type="CDD" id="cd04730">
    <property type="entry name" value="NPD_like"/>
    <property type="match status" value="1"/>
</dbReference>
<dbReference type="SUPFAM" id="SSF51412">
    <property type="entry name" value="Inosine monophosphate dehydrogenase (IMPDH)"/>
    <property type="match status" value="1"/>
</dbReference>
<name>A0A317E689_9PROT</name>
<comment type="caution">
    <text evidence="6">The sequence shown here is derived from an EMBL/GenBank/DDBJ whole genome shotgun (WGS) entry which is preliminary data.</text>
</comment>
<evidence type="ECO:0000256" key="1">
    <source>
        <dbReference type="ARBA" id="ARBA00009881"/>
    </source>
</evidence>
<protein>
    <submittedName>
        <fullName evidence="6">Nitronate monooxygenase</fullName>
    </submittedName>
</protein>
<dbReference type="Gene3D" id="3.20.20.70">
    <property type="entry name" value="Aldolase class I"/>
    <property type="match status" value="1"/>
</dbReference>
<keyword evidence="7" id="KW-1185">Reference proteome</keyword>
<dbReference type="RefSeq" id="WP_109920806.1">
    <property type="nucleotide sequence ID" value="NZ_QGLF01000002.1"/>
</dbReference>
<dbReference type="GO" id="GO:0018580">
    <property type="term" value="F:nitronate monooxygenase activity"/>
    <property type="evidence" value="ECO:0007669"/>
    <property type="project" value="InterPro"/>
</dbReference>
<keyword evidence="2" id="KW-0285">Flavoprotein</keyword>
<organism evidence="6 7">
    <name type="scientific">Zavarzinia compransoris</name>
    <dbReference type="NCBI Taxonomy" id="1264899"/>
    <lineage>
        <taxon>Bacteria</taxon>
        <taxon>Pseudomonadati</taxon>
        <taxon>Pseudomonadota</taxon>
        <taxon>Alphaproteobacteria</taxon>
        <taxon>Rhodospirillales</taxon>
        <taxon>Zavarziniaceae</taxon>
        <taxon>Zavarzinia</taxon>
    </lineage>
</organism>
<dbReference type="PANTHER" id="PTHR42747">
    <property type="entry name" value="NITRONATE MONOOXYGENASE-RELATED"/>
    <property type="match status" value="1"/>
</dbReference>
<evidence type="ECO:0000256" key="3">
    <source>
        <dbReference type="ARBA" id="ARBA00022643"/>
    </source>
</evidence>
<comment type="similarity">
    <text evidence="1">Belongs to the nitronate monooxygenase family. NMO class I subfamily.</text>
</comment>
<evidence type="ECO:0000313" key="7">
    <source>
        <dbReference type="Proteomes" id="UP000246077"/>
    </source>
</evidence>
<evidence type="ECO:0000256" key="2">
    <source>
        <dbReference type="ARBA" id="ARBA00022630"/>
    </source>
</evidence>
<evidence type="ECO:0000256" key="4">
    <source>
        <dbReference type="ARBA" id="ARBA00023002"/>
    </source>
</evidence>
<dbReference type="InterPro" id="IPR013785">
    <property type="entry name" value="Aldolase_TIM"/>
</dbReference>
<keyword evidence="5 6" id="KW-0503">Monooxygenase</keyword>
<evidence type="ECO:0000313" key="6">
    <source>
        <dbReference type="EMBL" id="PWR22161.1"/>
    </source>
</evidence>
<sequence>MAIPALLRGRLTVPVIGAPMFLVSFPDLVKALCKAGIVGSFPHLNARPAALLDDWLTDIREDLADYAAANPGARVAPFAVNLVVHRSNVRFEPDLETVVRHRVPLVFTSLGHPGEVVRRVHGYGGLVFCDVTTADHARKAAQSGVDGLICIGAGAGGHASQQSDFSLVREIRQFWDGCLILGGAINDGFQVRAAEVLGADLAYVGTRFLASAESGAAADYKQMIVDGGIADLVNSDRLSGIPCNWLRPSLERAGVDLDKLPPKRPDLSSLNDGGTRLWRDIWTAGHGIVTIHDTPPVADLAARLIADYVTACGLPASPALG</sequence>
<keyword evidence="3" id="KW-0288">FMN</keyword>
<keyword evidence="4" id="KW-0560">Oxidoreductase</keyword>
<dbReference type="EMBL" id="QGLF01000002">
    <property type="protein sequence ID" value="PWR22161.1"/>
    <property type="molecule type" value="Genomic_DNA"/>
</dbReference>
<dbReference type="PANTHER" id="PTHR42747:SF4">
    <property type="entry name" value="BLR1330 PROTEIN"/>
    <property type="match status" value="1"/>
</dbReference>
<dbReference type="AlphaFoldDB" id="A0A317E689"/>
<accession>A0A317E689</accession>
<dbReference type="Pfam" id="PF03060">
    <property type="entry name" value="NMO"/>
    <property type="match status" value="1"/>
</dbReference>
<dbReference type="Proteomes" id="UP000246077">
    <property type="component" value="Unassembled WGS sequence"/>
</dbReference>
<dbReference type="OrthoDB" id="9778912at2"/>
<proteinExistence type="inferred from homology"/>
<dbReference type="InterPro" id="IPR004136">
    <property type="entry name" value="NMO"/>
</dbReference>
<evidence type="ECO:0000256" key="5">
    <source>
        <dbReference type="ARBA" id="ARBA00023033"/>
    </source>
</evidence>